<dbReference type="InterPro" id="IPR000843">
    <property type="entry name" value="HTH_LacI"/>
</dbReference>
<dbReference type="InterPro" id="IPR001761">
    <property type="entry name" value="Peripla_BP/Lac1_sug-bd_dom"/>
</dbReference>
<dbReference type="SUPFAM" id="SSF53822">
    <property type="entry name" value="Periplasmic binding protein-like I"/>
    <property type="match status" value="1"/>
</dbReference>
<dbReference type="PANTHER" id="PTHR30146:SF109">
    <property type="entry name" value="HTH-TYPE TRANSCRIPTIONAL REGULATOR GALS"/>
    <property type="match status" value="1"/>
</dbReference>
<protein>
    <submittedName>
        <fullName evidence="5">LacI family transcriptional regulator</fullName>
    </submittedName>
</protein>
<dbReference type="InterPro" id="IPR028082">
    <property type="entry name" value="Peripla_BP_I"/>
</dbReference>
<dbReference type="PRINTS" id="PR00036">
    <property type="entry name" value="HTHLACI"/>
</dbReference>
<keyword evidence="3" id="KW-0804">Transcription</keyword>
<dbReference type="Gene3D" id="1.10.260.40">
    <property type="entry name" value="lambda repressor-like DNA-binding domains"/>
    <property type="match status" value="1"/>
</dbReference>
<dbReference type="SMART" id="SM00354">
    <property type="entry name" value="HTH_LACI"/>
    <property type="match status" value="1"/>
</dbReference>
<dbReference type="CDD" id="cd06291">
    <property type="entry name" value="PBP1_Qymf-like"/>
    <property type="match status" value="1"/>
</dbReference>
<evidence type="ECO:0000259" key="4">
    <source>
        <dbReference type="PROSITE" id="PS50932"/>
    </source>
</evidence>
<evidence type="ECO:0000256" key="3">
    <source>
        <dbReference type="ARBA" id="ARBA00023163"/>
    </source>
</evidence>
<accession>A0A412B1B7</accession>
<name>A0A412B1B7_9FIRM</name>
<dbReference type="PROSITE" id="PS50932">
    <property type="entry name" value="HTH_LACI_2"/>
    <property type="match status" value="1"/>
</dbReference>
<keyword evidence="1" id="KW-0805">Transcription regulation</keyword>
<dbReference type="InterPro" id="IPR010982">
    <property type="entry name" value="Lambda_DNA-bd_dom_sf"/>
</dbReference>
<keyword evidence="2" id="KW-0238">DNA-binding</keyword>
<evidence type="ECO:0000256" key="1">
    <source>
        <dbReference type="ARBA" id="ARBA00023015"/>
    </source>
</evidence>
<evidence type="ECO:0000256" key="2">
    <source>
        <dbReference type="ARBA" id="ARBA00023125"/>
    </source>
</evidence>
<dbReference type="Pfam" id="PF00356">
    <property type="entry name" value="LacI"/>
    <property type="match status" value="1"/>
</dbReference>
<dbReference type="PANTHER" id="PTHR30146">
    <property type="entry name" value="LACI-RELATED TRANSCRIPTIONAL REPRESSOR"/>
    <property type="match status" value="1"/>
</dbReference>
<dbReference type="Pfam" id="PF00532">
    <property type="entry name" value="Peripla_BP_1"/>
    <property type="match status" value="1"/>
</dbReference>
<evidence type="ECO:0000313" key="5">
    <source>
        <dbReference type="EMBL" id="RGQ44790.1"/>
    </source>
</evidence>
<dbReference type="AlphaFoldDB" id="A0A412B1B7"/>
<dbReference type="Proteomes" id="UP000284751">
    <property type="component" value="Unassembled WGS sequence"/>
</dbReference>
<evidence type="ECO:0000313" key="6">
    <source>
        <dbReference type="Proteomes" id="UP000284751"/>
    </source>
</evidence>
<dbReference type="GO" id="GO:0003700">
    <property type="term" value="F:DNA-binding transcription factor activity"/>
    <property type="evidence" value="ECO:0007669"/>
    <property type="project" value="TreeGrafter"/>
</dbReference>
<dbReference type="EMBL" id="QRTC01000001">
    <property type="protein sequence ID" value="RGQ44790.1"/>
    <property type="molecule type" value="Genomic_DNA"/>
</dbReference>
<gene>
    <name evidence="5" type="ORF">DWY99_00400</name>
</gene>
<feature type="domain" description="HTH lacI-type" evidence="4">
    <location>
        <begin position="18"/>
        <end position="72"/>
    </location>
</feature>
<dbReference type="GO" id="GO:0000976">
    <property type="term" value="F:transcription cis-regulatory region binding"/>
    <property type="evidence" value="ECO:0007669"/>
    <property type="project" value="TreeGrafter"/>
</dbReference>
<dbReference type="Gene3D" id="3.40.50.2300">
    <property type="match status" value="2"/>
</dbReference>
<sequence>MAAEPIYPVIITGGEALATLSDIARLAGVSLATVSRVVNGTARVAPEKRERILKAMRETGFQPVESAKAFYKQPSSLIGYVIPSLHNLFLNEIGTALEKAAREKGYQVVVCDSGREPKREWDYIRLLSEMNADGIVITANNDEIEEEIRRCRLPVVVVDRKAGREYEASVSSDNYLGGQLAAEHLVDCGCKRLVHLRGPQLYSSGQMRFQGYMDVCRKWNLEPRFLDCGYDFESGLACAPHILERFPDTDGILCSSDMTALSVYKYLSGKGIRVPEDIMLVGFDGVRLGRLMTPELTTVVQPARRMGREAFSLLQELIQGAEPRNLQKTVPVAFQQGETTRRK</sequence>
<dbReference type="CDD" id="cd01392">
    <property type="entry name" value="HTH_LacI"/>
    <property type="match status" value="1"/>
</dbReference>
<comment type="caution">
    <text evidence="5">The sequence shown here is derived from an EMBL/GenBank/DDBJ whole genome shotgun (WGS) entry which is preliminary data.</text>
</comment>
<organism evidence="5 6">
    <name type="scientific">[Clostridium] leptum</name>
    <dbReference type="NCBI Taxonomy" id="1535"/>
    <lineage>
        <taxon>Bacteria</taxon>
        <taxon>Bacillati</taxon>
        <taxon>Bacillota</taxon>
        <taxon>Clostridia</taxon>
        <taxon>Eubacteriales</taxon>
        <taxon>Oscillospiraceae</taxon>
        <taxon>Oscillospiraceae incertae sedis</taxon>
    </lineage>
</organism>
<reference evidence="5 6" key="1">
    <citation type="submission" date="2018-08" db="EMBL/GenBank/DDBJ databases">
        <title>A genome reference for cultivated species of the human gut microbiota.</title>
        <authorList>
            <person name="Zou Y."/>
            <person name="Xue W."/>
            <person name="Luo G."/>
        </authorList>
    </citation>
    <scope>NUCLEOTIDE SEQUENCE [LARGE SCALE GENOMIC DNA]</scope>
    <source>
        <strain evidence="5 6">AF28-26</strain>
    </source>
</reference>
<dbReference type="SUPFAM" id="SSF47413">
    <property type="entry name" value="lambda repressor-like DNA-binding domains"/>
    <property type="match status" value="1"/>
</dbReference>
<dbReference type="PROSITE" id="PS00356">
    <property type="entry name" value="HTH_LACI_1"/>
    <property type="match status" value="1"/>
</dbReference>
<proteinExistence type="predicted"/>